<dbReference type="RefSeq" id="WP_072934860.1">
    <property type="nucleotide sequence ID" value="NZ_FQUG01000003.1"/>
</dbReference>
<dbReference type="InterPro" id="IPR018022">
    <property type="entry name" value="IPT"/>
</dbReference>
<evidence type="ECO:0000256" key="7">
    <source>
        <dbReference type="ARBA" id="ARBA00022840"/>
    </source>
</evidence>
<evidence type="ECO:0000256" key="9">
    <source>
        <dbReference type="ARBA" id="ARBA00049563"/>
    </source>
</evidence>
<evidence type="ECO:0000256" key="11">
    <source>
        <dbReference type="RuleBase" id="RU003783"/>
    </source>
</evidence>
<dbReference type="OrthoDB" id="9776390at2"/>
<evidence type="ECO:0000313" key="15">
    <source>
        <dbReference type="Proteomes" id="UP000184404"/>
    </source>
</evidence>
<protein>
    <recommendedName>
        <fullName evidence="10">tRNA dimethylallyltransferase</fullName>
        <ecNumber evidence="10">2.5.1.75</ecNumber>
    </recommendedName>
    <alternativeName>
        <fullName evidence="10">Dimethylallyl diphosphate:tRNA dimethylallyltransferase</fullName>
        <shortName evidence="10">DMAPP:tRNA dimethylallyltransferase</shortName>
        <shortName evidence="10">DMATase</shortName>
    </alternativeName>
    <alternativeName>
        <fullName evidence="10">Isopentenyl-diphosphate:tRNA isopentenyltransferase</fullName>
        <shortName evidence="10">IPP transferase</shortName>
        <shortName evidence="10">IPPT</shortName>
        <shortName evidence="10">IPTase</shortName>
    </alternativeName>
</protein>
<evidence type="ECO:0000256" key="2">
    <source>
        <dbReference type="ARBA" id="ARBA00003213"/>
    </source>
</evidence>
<comment type="caution">
    <text evidence="10">Lacks conserved residue(s) required for the propagation of feature annotation.</text>
</comment>
<dbReference type="Gene3D" id="1.10.20.140">
    <property type="match status" value="1"/>
</dbReference>
<gene>
    <name evidence="10" type="primary">miaA</name>
    <name evidence="14" type="ORF">SAMN02745190_00757</name>
</gene>
<dbReference type="SUPFAM" id="SSF52540">
    <property type="entry name" value="P-loop containing nucleoside triphosphate hydrolases"/>
    <property type="match status" value="2"/>
</dbReference>
<feature type="binding site" evidence="10">
    <location>
        <begin position="14"/>
        <end position="21"/>
    </location>
    <ligand>
        <name>ATP</name>
        <dbReference type="ChEBI" id="CHEBI:30616"/>
    </ligand>
</feature>
<dbReference type="EMBL" id="FQUG01000003">
    <property type="protein sequence ID" value="SHE59306.1"/>
    <property type="molecule type" value="Genomic_DNA"/>
</dbReference>
<feature type="region of interest" description="Interaction with substrate tRNA" evidence="10">
    <location>
        <begin position="39"/>
        <end position="42"/>
    </location>
</feature>
<dbReference type="STRING" id="1123243.SAMN02745190_00757"/>
<evidence type="ECO:0000256" key="10">
    <source>
        <dbReference type="HAMAP-Rule" id="MF_00185"/>
    </source>
</evidence>
<dbReference type="GO" id="GO:0005524">
    <property type="term" value="F:ATP binding"/>
    <property type="evidence" value="ECO:0007669"/>
    <property type="project" value="UniProtKB-UniRule"/>
</dbReference>
<dbReference type="HAMAP" id="MF_00185">
    <property type="entry name" value="IPP_trans"/>
    <property type="match status" value="1"/>
</dbReference>
<evidence type="ECO:0000256" key="12">
    <source>
        <dbReference type="RuleBase" id="RU003784"/>
    </source>
</evidence>
<keyword evidence="4 10" id="KW-0808">Transferase</keyword>
<comment type="cofactor">
    <cofactor evidence="1 10">
        <name>Mg(2+)</name>
        <dbReference type="ChEBI" id="CHEBI:18420"/>
    </cofactor>
</comment>
<dbReference type="InterPro" id="IPR039657">
    <property type="entry name" value="Dimethylallyltransferase"/>
</dbReference>
<dbReference type="Pfam" id="PF01715">
    <property type="entry name" value="IPPT"/>
    <property type="match status" value="1"/>
</dbReference>
<dbReference type="Gene3D" id="3.40.50.300">
    <property type="entry name" value="P-loop containing nucleotide triphosphate hydrolases"/>
    <property type="match status" value="1"/>
</dbReference>
<dbReference type="AlphaFoldDB" id="A0A1M4URG1"/>
<dbReference type="InterPro" id="IPR027417">
    <property type="entry name" value="P-loop_NTPase"/>
</dbReference>
<evidence type="ECO:0000256" key="8">
    <source>
        <dbReference type="ARBA" id="ARBA00022842"/>
    </source>
</evidence>
<evidence type="ECO:0000256" key="3">
    <source>
        <dbReference type="ARBA" id="ARBA00005842"/>
    </source>
</evidence>
<dbReference type="EC" id="2.5.1.75" evidence="10"/>
<dbReference type="GO" id="GO:0006400">
    <property type="term" value="P:tRNA modification"/>
    <property type="evidence" value="ECO:0007669"/>
    <property type="project" value="TreeGrafter"/>
</dbReference>
<keyword evidence="15" id="KW-1185">Reference proteome</keyword>
<organism evidence="14 15">
    <name type="scientific">Schwartzia succinivorans DSM 10502</name>
    <dbReference type="NCBI Taxonomy" id="1123243"/>
    <lineage>
        <taxon>Bacteria</taxon>
        <taxon>Bacillati</taxon>
        <taxon>Bacillota</taxon>
        <taxon>Negativicutes</taxon>
        <taxon>Selenomonadales</taxon>
        <taxon>Selenomonadaceae</taxon>
        <taxon>Schwartzia</taxon>
    </lineage>
</organism>
<comment type="subunit">
    <text evidence="10">Monomer.</text>
</comment>
<sequence>MTEFKRERLIAVLGPTASGKTALSVALAKRLGTEIISGDSMLVYRGFDIGSAKPDEAERCGIRHWLLDILPPDAEFNVTDFQTEASKIITGLNEKGLIPVLAGGTGLYAKALLEGYDFNSFSGDDEYRVSLERLAEEHGKEYVHAMLEKVDPETAARLHVNDFRRVVRALEVWHLGREKISQKKEEGRLLYDAFVIGLRWERAVLYERINRRVDLMMEQGLVNEVRQLMAAGVSRTSQAMKGIGYKETAAYLDGECSLDEAVYEIKKATRHFAKRQLTWYRKMPYIHWFEADRKTTEELLQEILPKIEEFFAEKRIILNMNSL</sequence>
<keyword evidence="5 10" id="KW-0819">tRNA processing</keyword>
<evidence type="ECO:0000256" key="13">
    <source>
        <dbReference type="RuleBase" id="RU003785"/>
    </source>
</evidence>
<feature type="binding site" evidence="10">
    <location>
        <begin position="16"/>
        <end position="21"/>
    </location>
    <ligand>
        <name>substrate</name>
    </ligand>
</feature>
<accession>A0A1M4URG1</accession>
<keyword evidence="6 10" id="KW-0547">Nucleotide-binding</keyword>
<proteinExistence type="inferred from homology"/>
<dbReference type="Proteomes" id="UP000184404">
    <property type="component" value="Unassembled WGS sequence"/>
</dbReference>
<evidence type="ECO:0000313" key="14">
    <source>
        <dbReference type="EMBL" id="SHE59306.1"/>
    </source>
</evidence>
<keyword evidence="7 10" id="KW-0067">ATP-binding</keyword>
<dbReference type="PANTHER" id="PTHR11088:SF60">
    <property type="entry name" value="TRNA DIMETHYLALLYLTRANSFERASE"/>
    <property type="match status" value="1"/>
</dbReference>
<dbReference type="NCBIfam" id="TIGR00174">
    <property type="entry name" value="miaA"/>
    <property type="match status" value="1"/>
</dbReference>
<feature type="site" description="Interaction with substrate tRNA" evidence="10">
    <location>
        <position position="105"/>
    </location>
</feature>
<name>A0A1M4URG1_9FIRM</name>
<feature type="site" description="Interaction with substrate tRNA" evidence="10">
    <location>
        <position position="128"/>
    </location>
</feature>
<dbReference type="GO" id="GO:0052381">
    <property type="term" value="F:tRNA dimethylallyltransferase activity"/>
    <property type="evidence" value="ECO:0007669"/>
    <property type="project" value="UniProtKB-UniRule"/>
</dbReference>
<comment type="similarity">
    <text evidence="3 10 13">Belongs to the IPP transferase family.</text>
</comment>
<evidence type="ECO:0000256" key="1">
    <source>
        <dbReference type="ARBA" id="ARBA00001946"/>
    </source>
</evidence>
<evidence type="ECO:0000256" key="4">
    <source>
        <dbReference type="ARBA" id="ARBA00022679"/>
    </source>
</evidence>
<evidence type="ECO:0000256" key="5">
    <source>
        <dbReference type="ARBA" id="ARBA00022694"/>
    </source>
</evidence>
<evidence type="ECO:0000256" key="6">
    <source>
        <dbReference type="ARBA" id="ARBA00022741"/>
    </source>
</evidence>
<comment type="catalytic activity">
    <reaction evidence="9 10 11">
        <text>adenosine(37) in tRNA + dimethylallyl diphosphate = N(6)-dimethylallyladenosine(37) in tRNA + diphosphate</text>
        <dbReference type="Rhea" id="RHEA:26482"/>
        <dbReference type="Rhea" id="RHEA-COMP:10162"/>
        <dbReference type="Rhea" id="RHEA-COMP:10375"/>
        <dbReference type="ChEBI" id="CHEBI:33019"/>
        <dbReference type="ChEBI" id="CHEBI:57623"/>
        <dbReference type="ChEBI" id="CHEBI:74411"/>
        <dbReference type="ChEBI" id="CHEBI:74415"/>
        <dbReference type="EC" id="2.5.1.75"/>
    </reaction>
</comment>
<dbReference type="PANTHER" id="PTHR11088">
    <property type="entry name" value="TRNA DIMETHYLALLYLTRANSFERASE"/>
    <property type="match status" value="1"/>
</dbReference>
<keyword evidence="8 10" id="KW-0460">Magnesium</keyword>
<reference evidence="14 15" key="1">
    <citation type="submission" date="2016-11" db="EMBL/GenBank/DDBJ databases">
        <authorList>
            <person name="Jaros S."/>
            <person name="Januszkiewicz K."/>
            <person name="Wedrychowicz H."/>
        </authorList>
    </citation>
    <scope>NUCLEOTIDE SEQUENCE [LARGE SCALE GENOMIC DNA]</scope>
    <source>
        <strain evidence="14 15">DSM 10502</strain>
    </source>
</reference>
<comment type="function">
    <text evidence="2 10 12">Catalyzes the transfer of a dimethylallyl group onto the adenine at position 37 in tRNAs that read codons beginning with uridine, leading to the formation of N6-(dimethylallyl)adenosine (i(6)A).</text>
</comment>